<keyword evidence="1" id="KW-0862">Zinc</keyword>
<accession>A0A8S4NBG7</accession>
<dbReference type="InterPro" id="IPR036236">
    <property type="entry name" value="Znf_C2H2_sf"/>
</dbReference>
<sequence length="122" mass="13920">YCVFSGDVIRDLFRYQHASLTPLLMHSGKHHPLQPAPHMNKSTSPSSYQRQNRKVKNKVQCTLCLKAFRSQAHLSIHMNSHTGDKPFKCNICFCAFGHPFALTRHNRKFHASTSATQMSLPQ</sequence>
<dbReference type="SMART" id="SM00355">
    <property type="entry name" value="ZnF_C2H2"/>
    <property type="match status" value="2"/>
</dbReference>
<dbReference type="Pfam" id="PF00096">
    <property type="entry name" value="zf-C2H2"/>
    <property type="match status" value="1"/>
</dbReference>
<reference evidence="4" key="1">
    <citation type="submission" date="2022-03" db="EMBL/GenBank/DDBJ databases">
        <authorList>
            <person name="Martin C."/>
        </authorList>
    </citation>
    <scope>NUCLEOTIDE SEQUENCE</scope>
</reference>
<dbReference type="PROSITE" id="PS50157">
    <property type="entry name" value="ZINC_FINGER_C2H2_2"/>
    <property type="match status" value="2"/>
</dbReference>
<dbReference type="AlphaFoldDB" id="A0A8S4NBG7"/>
<evidence type="ECO:0000256" key="2">
    <source>
        <dbReference type="SAM" id="MobiDB-lite"/>
    </source>
</evidence>
<dbReference type="GO" id="GO:0001228">
    <property type="term" value="F:DNA-binding transcription activator activity, RNA polymerase II-specific"/>
    <property type="evidence" value="ECO:0007669"/>
    <property type="project" value="TreeGrafter"/>
</dbReference>
<evidence type="ECO:0000313" key="4">
    <source>
        <dbReference type="EMBL" id="CAH1778181.1"/>
    </source>
</evidence>
<dbReference type="SUPFAM" id="SSF57667">
    <property type="entry name" value="beta-beta-alpha zinc fingers"/>
    <property type="match status" value="1"/>
</dbReference>
<dbReference type="GO" id="GO:0000978">
    <property type="term" value="F:RNA polymerase II cis-regulatory region sequence-specific DNA binding"/>
    <property type="evidence" value="ECO:0007669"/>
    <property type="project" value="TreeGrafter"/>
</dbReference>
<protein>
    <recommendedName>
        <fullName evidence="3">C2H2-type domain-containing protein</fullName>
    </recommendedName>
</protein>
<dbReference type="PANTHER" id="PTHR46451">
    <property type="entry name" value="RAS-RESPONSIVE ELEMENT-BINDING PROTEIN 1"/>
    <property type="match status" value="1"/>
</dbReference>
<evidence type="ECO:0000259" key="3">
    <source>
        <dbReference type="PROSITE" id="PS50157"/>
    </source>
</evidence>
<feature type="domain" description="C2H2-type" evidence="3">
    <location>
        <begin position="59"/>
        <end position="86"/>
    </location>
</feature>
<dbReference type="EMBL" id="CAIIXF020000002">
    <property type="protein sequence ID" value="CAH1778181.1"/>
    <property type="molecule type" value="Genomic_DNA"/>
</dbReference>
<keyword evidence="1" id="KW-0863">Zinc-finger</keyword>
<proteinExistence type="predicted"/>
<dbReference type="PANTHER" id="PTHR46451:SF1">
    <property type="entry name" value="RAS-RESPONSIVE ELEMENT-BINDING PROTEIN 1"/>
    <property type="match status" value="1"/>
</dbReference>
<keyword evidence="5" id="KW-1185">Reference proteome</keyword>
<dbReference type="PROSITE" id="PS00028">
    <property type="entry name" value="ZINC_FINGER_C2H2_1"/>
    <property type="match status" value="2"/>
</dbReference>
<name>A0A8S4NBG7_OWEFU</name>
<dbReference type="Proteomes" id="UP000749559">
    <property type="component" value="Unassembled WGS sequence"/>
</dbReference>
<gene>
    <name evidence="4" type="ORF">OFUS_LOCUS5139</name>
</gene>
<feature type="region of interest" description="Disordered" evidence="2">
    <location>
        <begin position="28"/>
        <end position="52"/>
    </location>
</feature>
<dbReference type="GO" id="GO:0008270">
    <property type="term" value="F:zinc ion binding"/>
    <property type="evidence" value="ECO:0007669"/>
    <property type="project" value="UniProtKB-KW"/>
</dbReference>
<dbReference type="OrthoDB" id="3437960at2759"/>
<feature type="domain" description="C2H2-type" evidence="3">
    <location>
        <begin position="87"/>
        <end position="115"/>
    </location>
</feature>
<keyword evidence="1" id="KW-0479">Metal-binding</keyword>
<evidence type="ECO:0000313" key="5">
    <source>
        <dbReference type="Proteomes" id="UP000749559"/>
    </source>
</evidence>
<dbReference type="Gene3D" id="3.30.160.60">
    <property type="entry name" value="Classic Zinc Finger"/>
    <property type="match status" value="2"/>
</dbReference>
<dbReference type="GO" id="GO:0005634">
    <property type="term" value="C:nucleus"/>
    <property type="evidence" value="ECO:0007669"/>
    <property type="project" value="TreeGrafter"/>
</dbReference>
<dbReference type="InterPro" id="IPR013087">
    <property type="entry name" value="Znf_C2H2_type"/>
</dbReference>
<evidence type="ECO:0000256" key="1">
    <source>
        <dbReference type="PROSITE-ProRule" id="PRU00042"/>
    </source>
</evidence>
<feature type="compositionally biased region" description="Polar residues" evidence="2">
    <location>
        <begin position="40"/>
        <end position="50"/>
    </location>
</feature>
<organism evidence="4 5">
    <name type="scientific">Owenia fusiformis</name>
    <name type="common">Polychaete worm</name>
    <dbReference type="NCBI Taxonomy" id="6347"/>
    <lineage>
        <taxon>Eukaryota</taxon>
        <taxon>Metazoa</taxon>
        <taxon>Spiralia</taxon>
        <taxon>Lophotrochozoa</taxon>
        <taxon>Annelida</taxon>
        <taxon>Polychaeta</taxon>
        <taxon>Sedentaria</taxon>
        <taxon>Canalipalpata</taxon>
        <taxon>Sabellida</taxon>
        <taxon>Oweniida</taxon>
        <taxon>Oweniidae</taxon>
        <taxon>Owenia</taxon>
    </lineage>
</organism>
<comment type="caution">
    <text evidence="4">The sequence shown here is derived from an EMBL/GenBank/DDBJ whole genome shotgun (WGS) entry which is preliminary data.</text>
</comment>
<feature type="non-terminal residue" evidence="4">
    <location>
        <position position="1"/>
    </location>
</feature>
<dbReference type="InterPro" id="IPR052795">
    <property type="entry name" value="RREB1"/>
</dbReference>